<dbReference type="InterPro" id="IPR000231">
    <property type="entry name" value="Ribosomal_eL30"/>
</dbReference>
<evidence type="ECO:0000259" key="5">
    <source>
        <dbReference type="Pfam" id="PF01248"/>
    </source>
</evidence>
<dbReference type="Gene3D" id="3.30.1330.30">
    <property type="match status" value="1"/>
</dbReference>
<sequence length="103" mass="11218">MSADLVRELQTAIRTGKVVLGYRRTLRELVNDRAKLVVVAKNAPSHMIEELKYYASISQTPILVFEGSSRELGAACRKPFTVSALAVLDPGESNITRMVQGGG</sequence>
<organism evidence="6">
    <name type="scientific">Thermofilum pendens</name>
    <dbReference type="NCBI Taxonomy" id="2269"/>
    <lineage>
        <taxon>Archaea</taxon>
        <taxon>Thermoproteota</taxon>
        <taxon>Thermoprotei</taxon>
        <taxon>Thermofilales</taxon>
        <taxon>Thermofilaceae</taxon>
        <taxon>Thermofilum</taxon>
    </lineage>
</organism>
<dbReference type="HAMAP" id="MF_00481">
    <property type="entry name" value="Ribosomal_eL30"/>
    <property type="match status" value="1"/>
</dbReference>
<evidence type="ECO:0000256" key="1">
    <source>
        <dbReference type="ARBA" id="ARBA00022980"/>
    </source>
</evidence>
<evidence type="ECO:0000313" key="6">
    <source>
        <dbReference type="EMBL" id="HEB48748.1"/>
    </source>
</evidence>
<dbReference type="AlphaFoldDB" id="A0A7C1P6R4"/>
<accession>A0A7C1P6R4</accession>
<dbReference type="InterPro" id="IPR039109">
    <property type="entry name" value="Ribosomal_eL30-like"/>
</dbReference>
<gene>
    <name evidence="4" type="primary">rpl30e</name>
    <name evidence="7" type="ORF">ENM88_06595</name>
    <name evidence="6" type="ORF">ENP77_03015</name>
</gene>
<keyword evidence="2 4" id="KW-0687">Ribonucleoprotein</keyword>
<dbReference type="NCBIfam" id="NF002172">
    <property type="entry name" value="PRK01018.1"/>
    <property type="match status" value="1"/>
</dbReference>
<dbReference type="InterPro" id="IPR029064">
    <property type="entry name" value="Ribosomal_eL30-like_sf"/>
</dbReference>
<reference evidence="6" key="1">
    <citation type="journal article" date="2020" name="mSystems">
        <title>Genome- and Community-Level Interaction Insights into Carbon Utilization and Element Cycling Functions of Hydrothermarchaeota in Hydrothermal Sediment.</title>
        <authorList>
            <person name="Zhou Z."/>
            <person name="Liu Y."/>
            <person name="Xu W."/>
            <person name="Pan J."/>
            <person name="Luo Z.H."/>
            <person name="Li M."/>
        </authorList>
    </citation>
    <scope>NUCLEOTIDE SEQUENCE [LARGE SCALE GENOMIC DNA]</scope>
    <source>
        <strain evidence="7">SpSt-1125</strain>
        <strain evidence="6">SpSt-25</strain>
    </source>
</reference>
<proteinExistence type="inferred from homology"/>
<dbReference type="GO" id="GO:0006412">
    <property type="term" value="P:translation"/>
    <property type="evidence" value="ECO:0007669"/>
    <property type="project" value="UniProtKB-UniRule"/>
</dbReference>
<evidence type="ECO:0000256" key="4">
    <source>
        <dbReference type="HAMAP-Rule" id="MF_00481"/>
    </source>
</evidence>
<dbReference type="PANTHER" id="PTHR11449">
    <property type="entry name" value="RIBOSOMAL PROTEIN L30"/>
    <property type="match status" value="1"/>
</dbReference>
<name>A0A7C1P6R4_THEPE</name>
<dbReference type="Pfam" id="PF01248">
    <property type="entry name" value="Ribosomal_L7Ae"/>
    <property type="match status" value="1"/>
</dbReference>
<evidence type="ECO:0000313" key="7">
    <source>
        <dbReference type="EMBL" id="HHP05394.1"/>
    </source>
</evidence>
<keyword evidence="1 4" id="KW-0689">Ribosomal protein</keyword>
<comment type="caution">
    <text evidence="6">The sequence shown here is derived from an EMBL/GenBank/DDBJ whole genome shotgun (WGS) entry which is preliminary data.</text>
</comment>
<dbReference type="EMBL" id="DRZM01000190">
    <property type="protein sequence ID" value="HHP05394.1"/>
    <property type="molecule type" value="Genomic_DNA"/>
</dbReference>
<dbReference type="GO" id="GO:0003735">
    <property type="term" value="F:structural constituent of ribosome"/>
    <property type="evidence" value="ECO:0007669"/>
    <property type="project" value="InterPro"/>
</dbReference>
<evidence type="ECO:0000256" key="2">
    <source>
        <dbReference type="ARBA" id="ARBA00023274"/>
    </source>
</evidence>
<dbReference type="EMBL" id="DSKP01000105">
    <property type="protein sequence ID" value="HEB48748.1"/>
    <property type="molecule type" value="Genomic_DNA"/>
</dbReference>
<dbReference type="InterPro" id="IPR004038">
    <property type="entry name" value="Ribosomal_eL8/eL30/eS12/Gad45"/>
</dbReference>
<dbReference type="SUPFAM" id="SSF55315">
    <property type="entry name" value="L30e-like"/>
    <property type="match status" value="1"/>
</dbReference>
<feature type="domain" description="Ribosomal protein eL8/eL30/eS12/Gadd45" evidence="5">
    <location>
        <begin position="7"/>
        <end position="95"/>
    </location>
</feature>
<protein>
    <recommendedName>
        <fullName evidence="3 4">Large ribosomal subunit protein eL30</fullName>
    </recommendedName>
</protein>
<dbReference type="GO" id="GO:0003723">
    <property type="term" value="F:RNA binding"/>
    <property type="evidence" value="ECO:0007669"/>
    <property type="project" value="InterPro"/>
</dbReference>
<comment type="similarity">
    <text evidence="4">Belongs to the eukaryotic ribosomal protein eL30 family.</text>
</comment>
<dbReference type="GO" id="GO:0022625">
    <property type="term" value="C:cytosolic large ribosomal subunit"/>
    <property type="evidence" value="ECO:0007669"/>
    <property type="project" value="InterPro"/>
</dbReference>
<evidence type="ECO:0000256" key="3">
    <source>
        <dbReference type="ARBA" id="ARBA00035231"/>
    </source>
</evidence>